<reference evidence="2 3" key="2">
    <citation type="submission" date="2019-06" db="EMBL/GenBank/DDBJ databases">
        <authorList>
            <person name="Seo Y."/>
        </authorList>
    </citation>
    <scope>NUCLEOTIDE SEQUENCE [LARGE SCALE GENOMIC DNA]</scope>
    <source>
        <strain evidence="2 3">MaA-Y11</strain>
    </source>
</reference>
<feature type="transmembrane region" description="Helical" evidence="1">
    <location>
        <begin position="69"/>
        <end position="87"/>
    </location>
</feature>
<organism evidence="2 3">
    <name type="scientific">Flavobacterium microcysteis</name>
    <dbReference type="NCBI Taxonomy" id="2596891"/>
    <lineage>
        <taxon>Bacteria</taxon>
        <taxon>Pseudomonadati</taxon>
        <taxon>Bacteroidota</taxon>
        <taxon>Flavobacteriia</taxon>
        <taxon>Flavobacteriales</taxon>
        <taxon>Flavobacteriaceae</taxon>
        <taxon>Flavobacterium</taxon>
    </lineage>
</organism>
<feature type="transmembrane region" description="Helical" evidence="1">
    <location>
        <begin position="30"/>
        <end position="49"/>
    </location>
</feature>
<gene>
    <name evidence="2" type="ORF">FJA49_12250</name>
</gene>
<keyword evidence="3" id="KW-1185">Reference proteome</keyword>
<sequence length="100" mass="11946">MIIGYFDYIVIGILIIINIKFWKKEINRKIGCIVGLIFGIVLPIISQWIEIQRVKMTIGIMDNYEILYTFFKFPIYWIIVIVQVIVIDNKSSNRYWDNQL</sequence>
<comment type="caution">
    <text evidence="2">The sequence shown here is derived from an EMBL/GenBank/DDBJ whole genome shotgun (WGS) entry which is preliminary data.</text>
</comment>
<dbReference type="EMBL" id="VFJE01000055">
    <property type="protein sequence ID" value="TPD67046.1"/>
    <property type="molecule type" value="Genomic_DNA"/>
</dbReference>
<evidence type="ECO:0000313" key="2">
    <source>
        <dbReference type="EMBL" id="TPD67046.1"/>
    </source>
</evidence>
<proteinExistence type="predicted"/>
<dbReference type="OrthoDB" id="1453420at2"/>
<keyword evidence="1" id="KW-0812">Transmembrane</keyword>
<feature type="transmembrane region" description="Helical" evidence="1">
    <location>
        <begin position="6"/>
        <end position="23"/>
    </location>
</feature>
<name>A0A501Q4V6_9FLAO</name>
<keyword evidence="1" id="KW-1133">Transmembrane helix</keyword>
<accession>A0A501Q4V6</accession>
<evidence type="ECO:0008006" key="4">
    <source>
        <dbReference type="Google" id="ProtNLM"/>
    </source>
</evidence>
<evidence type="ECO:0000313" key="3">
    <source>
        <dbReference type="Proteomes" id="UP000319175"/>
    </source>
</evidence>
<reference evidence="2 3" key="1">
    <citation type="submission" date="2019-06" db="EMBL/GenBank/DDBJ databases">
        <title>Flavobacterium sp. MaA-Y11 from geoumgang.</title>
        <authorList>
            <person name="Jeong S."/>
        </authorList>
    </citation>
    <scope>NUCLEOTIDE SEQUENCE [LARGE SCALE GENOMIC DNA]</scope>
    <source>
        <strain evidence="2 3">MaA-Y11</strain>
    </source>
</reference>
<dbReference type="AlphaFoldDB" id="A0A501Q4V6"/>
<keyword evidence="1" id="KW-0472">Membrane</keyword>
<protein>
    <recommendedName>
        <fullName evidence="4">Lycopene cyclase domain-containing protein</fullName>
    </recommendedName>
</protein>
<dbReference type="RefSeq" id="WP_140001206.1">
    <property type="nucleotide sequence ID" value="NZ_VFJE01000055.1"/>
</dbReference>
<evidence type="ECO:0000256" key="1">
    <source>
        <dbReference type="SAM" id="Phobius"/>
    </source>
</evidence>
<dbReference type="Proteomes" id="UP000319175">
    <property type="component" value="Unassembled WGS sequence"/>
</dbReference>